<gene>
    <name evidence="7" type="ORF">AFUS01_LOCUS44703</name>
</gene>
<feature type="region of interest" description="Disordered" evidence="5">
    <location>
        <begin position="768"/>
        <end position="799"/>
    </location>
</feature>
<dbReference type="FunFam" id="1.20.80.10:FF:000003">
    <property type="entry name" value="Tyrosine-protein phosphatase non-receptor type 4"/>
    <property type="match status" value="1"/>
</dbReference>
<feature type="compositionally biased region" description="Low complexity" evidence="5">
    <location>
        <begin position="471"/>
        <end position="493"/>
    </location>
</feature>
<dbReference type="InterPro" id="IPR014847">
    <property type="entry name" value="FA"/>
</dbReference>
<feature type="region of interest" description="Disordered" evidence="5">
    <location>
        <begin position="354"/>
        <end position="508"/>
    </location>
</feature>
<dbReference type="GO" id="GO:0005856">
    <property type="term" value="C:cytoskeleton"/>
    <property type="evidence" value="ECO:0007669"/>
    <property type="project" value="TreeGrafter"/>
</dbReference>
<dbReference type="GO" id="GO:0005886">
    <property type="term" value="C:plasma membrane"/>
    <property type="evidence" value="ECO:0007669"/>
    <property type="project" value="UniProtKB-ARBA"/>
</dbReference>
<feature type="compositionally biased region" description="Low complexity" evidence="5">
    <location>
        <begin position="427"/>
        <end position="438"/>
    </location>
</feature>
<evidence type="ECO:0000259" key="6">
    <source>
        <dbReference type="PROSITE" id="PS50057"/>
    </source>
</evidence>
<feature type="region of interest" description="Disordered" evidence="5">
    <location>
        <begin position="629"/>
        <end position="714"/>
    </location>
</feature>
<keyword evidence="4" id="KW-0965">Cell junction</keyword>
<dbReference type="GO" id="GO:0005737">
    <property type="term" value="C:cytoplasm"/>
    <property type="evidence" value="ECO:0007669"/>
    <property type="project" value="UniProtKB-SubCell"/>
</dbReference>
<dbReference type="Pfam" id="PF08736">
    <property type="entry name" value="FA"/>
    <property type="match status" value="1"/>
</dbReference>
<dbReference type="AlphaFoldDB" id="A0A8J2Q096"/>
<dbReference type="SMART" id="SM01195">
    <property type="entry name" value="FA"/>
    <property type="match status" value="1"/>
</dbReference>
<feature type="compositionally biased region" description="Low complexity" evidence="5">
    <location>
        <begin position="629"/>
        <end position="671"/>
    </location>
</feature>
<feature type="compositionally biased region" description="Low complexity" evidence="5">
    <location>
        <begin position="699"/>
        <end position="711"/>
    </location>
</feature>
<comment type="subcellular location">
    <subcellularLocation>
        <location evidence="1">Cell junction</location>
    </subcellularLocation>
    <subcellularLocation>
        <location evidence="2">Cytoplasm</location>
    </subcellularLocation>
</comment>
<dbReference type="FunFam" id="2.30.29.30:FF:000002">
    <property type="entry name" value="Band 4.1-like protein 5 isoform 1"/>
    <property type="match status" value="1"/>
</dbReference>
<dbReference type="PANTHER" id="PTHR23280:SF25">
    <property type="entry name" value="MOESIN_EZRIN_RADIXIN HOMOLOG 1"/>
    <property type="match status" value="1"/>
</dbReference>
<dbReference type="Pfam" id="PF09379">
    <property type="entry name" value="FERM_N"/>
    <property type="match status" value="1"/>
</dbReference>
<dbReference type="GO" id="GO:0030182">
    <property type="term" value="P:neuron differentiation"/>
    <property type="evidence" value="ECO:0007669"/>
    <property type="project" value="UniProtKB-ARBA"/>
</dbReference>
<evidence type="ECO:0000313" key="8">
    <source>
        <dbReference type="Proteomes" id="UP000708208"/>
    </source>
</evidence>
<dbReference type="InterPro" id="IPR019749">
    <property type="entry name" value="Band_41_domain"/>
</dbReference>
<dbReference type="GO" id="GO:0031032">
    <property type="term" value="P:actomyosin structure organization"/>
    <property type="evidence" value="ECO:0007669"/>
    <property type="project" value="TreeGrafter"/>
</dbReference>
<dbReference type="OrthoDB" id="6235974at2759"/>
<name>A0A8J2Q096_9HEXA</name>
<evidence type="ECO:0000256" key="2">
    <source>
        <dbReference type="ARBA" id="ARBA00004496"/>
    </source>
</evidence>
<feature type="compositionally biased region" description="Basic and acidic residues" evidence="5">
    <location>
        <begin position="414"/>
        <end position="426"/>
    </location>
</feature>
<dbReference type="SMART" id="SM00295">
    <property type="entry name" value="B41"/>
    <property type="match status" value="1"/>
</dbReference>
<evidence type="ECO:0000256" key="4">
    <source>
        <dbReference type="ARBA" id="ARBA00022949"/>
    </source>
</evidence>
<feature type="compositionally biased region" description="Polar residues" evidence="5">
    <location>
        <begin position="881"/>
        <end position="896"/>
    </location>
</feature>
<dbReference type="FunFam" id="3.10.20.90:FF:000024">
    <property type="entry name" value="Erythrocyte membrane protein band 4.1-like 5"/>
    <property type="match status" value="1"/>
</dbReference>
<dbReference type="SMART" id="SM01196">
    <property type="entry name" value="FERM_C"/>
    <property type="match status" value="1"/>
</dbReference>
<evidence type="ECO:0000256" key="3">
    <source>
        <dbReference type="ARBA" id="ARBA00022490"/>
    </source>
</evidence>
<dbReference type="InterPro" id="IPR018980">
    <property type="entry name" value="FERM_PH-like_C"/>
</dbReference>
<feature type="compositionally biased region" description="Low complexity" evidence="5">
    <location>
        <begin position="776"/>
        <end position="786"/>
    </location>
</feature>
<protein>
    <recommendedName>
        <fullName evidence="6">FERM domain-containing protein</fullName>
    </recommendedName>
</protein>
<feature type="compositionally biased region" description="Low complexity" evidence="5">
    <location>
        <begin position="392"/>
        <end position="413"/>
    </location>
</feature>
<dbReference type="EMBL" id="CAJVCH010570591">
    <property type="protein sequence ID" value="CAG7835317.1"/>
    <property type="molecule type" value="Genomic_DNA"/>
</dbReference>
<dbReference type="CDD" id="cd14473">
    <property type="entry name" value="FERM_B-lobe"/>
    <property type="match status" value="1"/>
</dbReference>
<dbReference type="InterPro" id="IPR019747">
    <property type="entry name" value="FERM_CS"/>
</dbReference>
<dbReference type="GO" id="GO:0070161">
    <property type="term" value="C:anchoring junction"/>
    <property type="evidence" value="ECO:0007669"/>
    <property type="project" value="UniProtKB-SubCell"/>
</dbReference>
<dbReference type="GO" id="GO:0009887">
    <property type="term" value="P:animal organ morphogenesis"/>
    <property type="evidence" value="ECO:0007669"/>
    <property type="project" value="UniProtKB-ARBA"/>
</dbReference>
<feature type="compositionally biased region" description="Polar residues" evidence="5">
    <location>
        <begin position="460"/>
        <end position="470"/>
    </location>
</feature>
<proteinExistence type="predicted"/>
<dbReference type="Pfam" id="PF00373">
    <property type="entry name" value="FERM_M"/>
    <property type="match status" value="1"/>
</dbReference>
<dbReference type="PANTHER" id="PTHR23280">
    <property type="entry name" value="4.1 G PROTEIN"/>
    <property type="match status" value="1"/>
</dbReference>
<feature type="compositionally biased region" description="Polar residues" evidence="5">
    <location>
        <begin position="672"/>
        <end position="684"/>
    </location>
</feature>
<dbReference type="InterPro" id="IPR018979">
    <property type="entry name" value="FERM_N"/>
</dbReference>
<accession>A0A8J2Q096</accession>
<comment type="caution">
    <text evidence="7">The sequence shown here is derived from an EMBL/GenBank/DDBJ whole genome shotgun (WGS) entry which is preliminary data.</text>
</comment>
<feature type="domain" description="FERM" evidence="6">
    <location>
        <begin position="45"/>
        <end position="329"/>
    </location>
</feature>
<dbReference type="CDD" id="cd17108">
    <property type="entry name" value="FERM_F1_EPB41L5_like"/>
    <property type="match status" value="1"/>
</dbReference>
<keyword evidence="8" id="KW-1185">Reference proteome</keyword>
<reference evidence="7" key="1">
    <citation type="submission" date="2021-06" db="EMBL/GenBank/DDBJ databases">
        <authorList>
            <person name="Hodson N. C."/>
            <person name="Mongue J. A."/>
            <person name="Jaron S. K."/>
        </authorList>
    </citation>
    <scope>NUCLEOTIDE SEQUENCE</scope>
</reference>
<feature type="compositionally biased region" description="Polar residues" evidence="5">
    <location>
        <begin position="912"/>
        <end position="927"/>
    </location>
</feature>
<dbReference type="PROSITE" id="PS50057">
    <property type="entry name" value="FERM_3"/>
    <property type="match status" value="1"/>
</dbReference>
<evidence type="ECO:0000313" key="7">
    <source>
        <dbReference type="EMBL" id="CAG7835317.1"/>
    </source>
</evidence>
<organism evidence="7 8">
    <name type="scientific">Allacma fusca</name>
    <dbReference type="NCBI Taxonomy" id="39272"/>
    <lineage>
        <taxon>Eukaryota</taxon>
        <taxon>Metazoa</taxon>
        <taxon>Ecdysozoa</taxon>
        <taxon>Arthropoda</taxon>
        <taxon>Hexapoda</taxon>
        <taxon>Collembola</taxon>
        <taxon>Symphypleona</taxon>
        <taxon>Sminthuridae</taxon>
        <taxon>Allacma</taxon>
    </lineage>
</organism>
<evidence type="ECO:0000256" key="1">
    <source>
        <dbReference type="ARBA" id="ARBA00004282"/>
    </source>
</evidence>
<dbReference type="InterPro" id="IPR019748">
    <property type="entry name" value="FERM_central"/>
</dbReference>
<dbReference type="Proteomes" id="UP000708208">
    <property type="component" value="Unassembled WGS sequence"/>
</dbReference>
<sequence>MLRFLSGRKKGRNGQNVQKIPTHYPLVSTQQVAQQPPKKVSKNCLLCKVIVLDGSDLSIEIPKKALGSELYEQVFYSLDLIEKEYFGLQFTDANHVQHWLDATKPVKKQVKIGPPFTFRLKVKFYSSEPHNLREELTRYQFFLQVKQDVLTGRLEVSHPTSIELAALALQSEVGDYEAEIHTPSFVSEFRFAEDQDAEMEIAILEEFKRLKGQTPAQAEMNYLNKAKWLEMYGVDMHTVLGKDGCEYSLGLTPTGILVFEGIQKIGLFFWPKISRLDFKKKKLTLVVVEDDDEGREREHTFVFRLHNEKASKHLWKCAVEHHAFFRLKGAVKAPNARQNFFRMGSRFRYSGRTEAQTLAQNRSRRTVQFERRPSQRYARRQSHILKERQRQLPSATTATTPTIETPTISSSLEPKPKEPVARKPETELTSTITKDTTTSNEVDVDLLLSDEPRVLRPRSRGSSPIGTTAASLSPPETPTSRSTPSPSATSARLESSATPPPPTEDPLDSLIKSIAKETGGFLLPDSQTVDQDVNVVPNNQTKYVSLPKPLPPDKLKCNIWKAKVDEDLKKTSGSDGSITTHTLFNGDSYPTVKKRDNTVQNGRDYHNTDAATFISVGGDKLTLSLTSASATTSCSSPQSSVKSYSSKTISMSPSSSVARSRAKESSSSSSAIGTNAPRTTSRSSSDAEHMLSGSDDDSTPLLSSSPPVTVTHFTGKGKIEKVKLNPESSSVTPGVSKVTTTSSRILEKDITKMDKEIFITDAPTVATTADQRSRTNNNNNPFNPFNSSDDKASSGSNPFEPPLDTITAALLSSNPFHNPFLMASDSPSSSSVDTVISSVVISGQKAGQSQGQGSSDQVDEYPGGCTNTKGPGHVDRADGSRTPTTFDDNMITTSIGNKPVTPTPVPKPRLSTRLQQQNNANKNHGLSTTTTTTVVTDSKDRPVIQRRTVITTQI</sequence>
<dbReference type="Pfam" id="PF09380">
    <property type="entry name" value="FERM_C"/>
    <property type="match status" value="1"/>
</dbReference>
<dbReference type="PROSITE" id="PS00660">
    <property type="entry name" value="FERM_1"/>
    <property type="match status" value="1"/>
</dbReference>
<dbReference type="CDD" id="cd13186">
    <property type="entry name" value="FERM_C_NBL4_NBL5"/>
    <property type="match status" value="1"/>
</dbReference>
<keyword evidence="3" id="KW-0963">Cytoplasm</keyword>
<evidence type="ECO:0000256" key="5">
    <source>
        <dbReference type="SAM" id="MobiDB-lite"/>
    </source>
</evidence>
<feature type="region of interest" description="Disordered" evidence="5">
    <location>
        <begin position="866"/>
        <end position="939"/>
    </location>
</feature>
<dbReference type="InterPro" id="IPR000299">
    <property type="entry name" value="FERM_domain"/>
</dbReference>